<organism evidence="3 4">
    <name type="scientific">Aspergillus coremiiformis</name>
    <dbReference type="NCBI Taxonomy" id="138285"/>
    <lineage>
        <taxon>Eukaryota</taxon>
        <taxon>Fungi</taxon>
        <taxon>Dikarya</taxon>
        <taxon>Ascomycota</taxon>
        <taxon>Pezizomycotina</taxon>
        <taxon>Eurotiomycetes</taxon>
        <taxon>Eurotiomycetidae</taxon>
        <taxon>Eurotiales</taxon>
        <taxon>Aspergillaceae</taxon>
        <taxon>Aspergillus</taxon>
        <taxon>Aspergillus subgen. Circumdati</taxon>
    </lineage>
</organism>
<dbReference type="EMBL" id="ML739052">
    <property type="protein sequence ID" value="KAE8355455.1"/>
    <property type="molecule type" value="Genomic_DNA"/>
</dbReference>
<feature type="compositionally biased region" description="Basic and acidic residues" evidence="1">
    <location>
        <begin position="19"/>
        <end position="36"/>
    </location>
</feature>
<proteinExistence type="predicted"/>
<feature type="compositionally biased region" description="Basic and acidic residues" evidence="1">
    <location>
        <begin position="81"/>
        <end position="90"/>
    </location>
</feature>
<accession>A0A5N6ZCW5</accession>
<name>A0A5N6ZCW5_9EURO</name>
<dbReference type="Proteomes" id="UP000327118">
    <property type="component" value="Unassembled WGS sequence"/>
</dbReference>
<feature type="transmembrane region" description="Helical" evidence="2">
    <location>
        <begin position="110"/>
        <end position="128"/>
    </location>
</feature>
<dbReference type="OrthoDB" id="4487168at2759"/>
<protein>
    <submittedName>
        <fullName evidence="3">Uncharacterized protein</fullName>
    </submittedName>
</protein>
<evidence type="ECO:0000256" key="1">
    <source>
        <dbReference type="SAM" id="MobiDB-lite"/>
    </source>
</evidence>
<evidence type="ECO:0000256" key="2">
    <source>
        <dbReference type="SAM" id="Phobius"/>
    </source>
</evidence>
<feature type="region of interest" description="Disordered" evidence="1">
    <location>
        <begin position="1"/>
        <end position="90"/>
    </location>
</feature>
<reference evidence="4" key="1">
    <citation type="submission" date="2019-04" db="EMBL/GenBank/DDBJ databases">
        <title>Friends and foes A comparative genomics studyof 23 Aspergillus species from section Flavi.</title>
        <authorList>
            <consortium name="DOE Joint Genome Institute"/>
            <person name="Kjaerbolling I."/>
            <person name="Vesth T."/>
            <person name="Frisvad J.C."/>
            <person name="Nybo J.L."/>
            <person name="Theobald S."/>
            <person name="Kildgaard S."/>
            <person name="Isbrandt T."/>
            <person name="Kuo A."/>
            <person name="Sato A."/>
            <person name="Lyhne E.K."/>
            <person name="Kogle M.E."/>
            <person name="Wiebenga A."/>
            <person name="Kun R.S."/>
            <person name="Lubbers R.J."/>
            <person name="Makela M.R."/>
            <person name="Barry K."/>
            <person name="Chovatia M."/>
            <person name="Clum A."/>
            <person name="Daum C."/>
            <person name="Haridas S."/>
            <person name="He G."/>
            <person name="LaButti K."/>
            <person name="Lipzen A."/>
            <person name="Mondo S."/>
            <person name="Riley R."/>
            <person name="Salamov A."/>
            <person name="Simmons B.A."/>
            <person name="Magnuson J.K."/>
            <person name="Henrissat B."/>
            <person name="Mortensen U.H."/>
            <person name="Larsen T.O."/>
            <person name="Devries R.P."/>
            <person name="Grigoriev I.V."/>
            <person name="Machida M."/>
            <person name="Baker S.E."/>
            <person name="Andersen M.R."/>
        </authorList>
    </citation>
    <scope>NUCLEOTIDE SEQUENCE [LARGE SCALE GENOMIC DNA]</scope>
    <source>
        <strain evidence="4">CBS 553.77</strain>
    </source>
</reference>
<evidence type="ECO:0000313" key="4">
    <source>
        <dbReference type="Proteomes" id="UP000327118"/>
    </source>
</evidence>
<gene>
    <name evidence="3" type="ORF">BDV28DRAFT_42746</name>
</gene>
<evidence type="ECO:0000313" key="3">
    <source>
        <dbReference type="EMBL" id="KAE8355455.1"/>
    </source>
</evidence>
<keyword evidence="2" id="KW-0472">Membrane</keyword>
<keyword evidence="2" id="KW-1133">Transmembrane helix</keyword>
<dbReference type="AlphaFoldDB" id="A0A5N6ZCW5"/>
<keyword evidence="4" id="KW-1185">Reference proteome</keyword>
<feature type="compositionally biased region" description="Basic and acidic residues" evidence="1">
    <location>
        <begin position="63"/>
        <end position="72"/>
    </location>
</feature>
<keyword evidence="2" id="KW-0812">Transmembrane</keyword>
<sequence>MAEDSDRMRILAAPSLKLQRPETDYERWLRKQDKHFQPGNRPLYGPGLQDSDTLEETGNSNGHQRDGGERSLPHPQKQPKSHGDFLRPPRSRDVAVLEQPLWSSIRSPSHHSLICTVILSVLLAVIFVKSTRAFRKRRQRRSALVLPENTSDEKRLPC</sequence>